<dbReference type="RefSeq" id="WP_066443860.1">
    <property type="nucleotide sequence ID" value="NZ_JADMQS010000014.1"/>
</dbReference>
<name>A0A4R3Z0W6_9FIRM</name>
<dbReference type="SMART" id="SM00028">
    <property type="entry name" value="TPR"/>
    <property type="match status" value="3"/>
</dbReference>
<dbReference type="SUPFAM" id="SSF48452">
    <property type="entry name" value="TPR-like"/>
    <property type="match status" value="1"/>
</dbReference>
<dbReference type="EMBL" id="SMCQ01000014">
    <property type="protein sequence ID" value="TCV97858.1"/>
    <property type="molecule type" value="Genomic_DNA"/>
</dbReference>
<feature type="repeat" description="TPR" evidence="1">
    <location>
        <begin position="14"/>
        <end position="47"/>
    </location>
</feature>
<proteinExistence type="predicted"/>
<dbReference type="GeneID" id="98915762"/>
<dbReference type="InterPro" id="IPR019734">
    <property type="entry name" value="TPR_rpt"/>
</dbReference>
<dbReference type="Proteomes" id="UP000295515">
    <property type="component" value="Unassembled WGS sequence"/>
</dbReference>
<gene>
    <name evidence="2" type="ORF">EDD60_11424</name>
</gene>
<keyword evidence="1" id="KW-0802">TPR repeat</keyword>
<reference evidence="2 3" key="1">
    <citation type="submission" date="2019-03" db="EMBL/GenBank/DDBJ databases">
        <title>Genomic Encyclopedia of Type Strains, Phase IV (KMG-IV): sequencing the most valuable type-strain genomes for metagenomic binning, comparative biology and taxonomic classification.</title>
        <authorList>
            <person name="Goeker M."/>
        </authorList>
    </citation>
    <scope>NUCLEOTIDE SEQUENCE [LARGE SCALE GENOMIC DNA]</scope>
    <source>
        <strain evidence="2 3">DSM 29487</strain>
    </source>
</reference>
<accession>A0A4R3Z0W6</accession>
<dbReference type="Gene3D" id="1.25.40.10">
    <property type="entry name" value="Tetratricopeptide repeat domain"/>
    <property type="match status" value="1"/>
</dbReference>
<dbReference type="InterPro" id="IPR011990">
    <property type="entry name" value="TPR-like_helical_dom_sf"/>
</dbReference>
<keyword evidence="3" id="KW-1185">Reference proteome</keyword>
<organism evidence="2 3">
    <name type="scientific">Longibaculum muris</name>
    <dbReference type="NCBI Taxonomy" id="1796628"/>
    <lineage>
        <taxon>Bacteria</taxon>
        <taxon>Bacillati</taxon>
        <taxon>Bacillota</taxon>
        <taxon>Erysipelotrichia</taxon>
        <taxon>Erysipelotrichales</taxon>
        <taxon>Coprobacillaceae</taxon>
        <taxon>Longibaculum</taxon>
    </lineage>
</organism>
<sequence length="132" mass="15392">MMGAILSEEILKQYQDLCQKADLFLEQHQANEAIEEYQKALAVLPEGIWSCSSYAYTGIGEAYQLLNDYHHALEAFINSYLDDQQFNPYILMNIGICYEEIGDHKRGLYFLKKAYDIDQRVFEGLDKYKNML</sequence>
<protein>
    <submittedName>
        <fullName evidence="2">Uncharacterized protein</fullName>
    </submittedName>
</protein>
<evidence type="ECO:0000313" key="2">
    <source>
        <dbReference type="EMBL" id="TCV97858.1"/>
    </source>
</evidence>
<evidence type="ECO:0000256" key="1">
    <source>
        <dbReference type="PROSITE-ProRule" id="PRU00339"/>
    </source>
</evidence>
<comment type="caution">
    <text evidence="2">The sequence shown here is derived from an EMBL/GenBank/DDBJ whole genome shotgun (WGS) entry which is preliminary data.</text>
</comment>
<evidence type="ECO:0000313" key="3">
    <source>
        <dbReference type="Proteomes" id="UP000295515"/>
    </source>
</evidence>
<dbReference type="PROSITE" id="PS50005">
    <property type="entry name" value="TPR"/>
    <property type="match status" value="1"/>
</dbReference>
<dbReference type="AlphaFoldDB" id="A0A4R3Z0W6"/>